<keyword evidence="3" id="KW-1185">Reference proteome</keyword>
<dbReference type="Proteomes" id="UP000596742">
    <property type="component" value="Unassembled WGS sequence"/>
</dbReference>
<dbReference type="PANTHER" id="PTHR45710:SF26">
    <property type="entry name" value="RH26557P"/>
    <property type="match status" value="1"/>
</dbReference>
<protein>
    <recommendedName>
        <fullName evidence="4">C-type lectin domain-containing protein</fullName>
    </recommendedName>
</protein>
<dbReference type="InterPro" id="IPR050828">
    <property type="entry name" value="C-type_lectin/matrix_domain"/>
</dbReference>
<dbReference type="InterPro" id="IPR016187">
    <property type="entry name" value="CTDL_fold"/>
</dbReference>
<dbReference type="Gene3D" id="3.10.100.10">
    <property type="entry name" value="Mannose-Binding Protein A, subunit A"/>
    <property type="match status" value="2"/>
</dbReference>
<keyword evidence="1" id="KW-0812">Transmembrane</keyword>
<keyword evidence="1" id="KW-1133">Transmembrane helix</keyword>
<proteinExistence type="predicted"/>
<dbReference type="OrthoDB" id="10308969at2759"/>
<reference evidence="2" key="1">
    <citation type="submission" date="2018-11" db="EMBL/GenBank/DDBJ databases">
        <authorList>
            <person name="Alioto T."/>
            <person name="Alioto T."/>
        </authorList>
    </citation>
    <scope>NUCLEOTIDE SEQUENCE</scope>
</reference>
<feature type="transmembrane region" description="Helical" evidence="1">
    <location>
        <begin position="70"/>
        <end position="90"/>
    </location>
</feature>
<gene>
    <name evidence="2" type="ORF">MGAL_10B006091</name>
</gene>
<dbReference type="PANTHER" id="PTHR45710">
    <property type="entry name" value="C-TYPE LECTIN DOMAIN-CONTAINING PROTEIN 180"/>
    <property type="match status" value="1"/>
</dbReference>
<dbReference type="AlphaFoldDB" id="A0A8B6CRU7"/>
<sequence length="519" mass="56476">MISQSACVTQFSPTQITGQIQTQIPRQIILRQVITGQNLDEQQDFFLIDERRTAVGGPGRGTGSFLKQTFPIPLLILVAPMVAMAMVAMMSTANSGTTSRTPTNVQATVPDIVPTTQTAVLPIPCVPTNCPEGYMLLDDETASPDCYFHSEQNTRETWANALSACTMTPGASLWRPNTEAEALAVFDKFQCVSIIWTGANSHGQDGNYIFTTDNTALDYPNVPFGRMVFISQNTCVTQFLPGQILGQISGQIPRQILPRQVITRQDIEEEQQELFLIDEGGTASLPVDGTRQGTGSFLQLLPIPLLTMAVPMVAMAMMTMMSPVNAGTTSGTSVATTIVPVTVPTTQAAALTTQCVPTINCPKGYELLGDQTASANCYFNSVQNGVETKTWANAQASCAMTPGAYLWRPNSAAEGSAVFDMFTLATNANIWTGANSPGHDDNYVFVVDNGVFSYANVPFGDKFIVLDKRYPTVIQQHDHKRHVNVSIILLSTVEVSHRPEVREIRMKFVYDVTFITLES</sequence>
<evidence type="ECO:0000313" key="2">
    <source>
        <dbReference type="EMBL" id="VDI08000.1"/>
    </source>
</evidence>
<dbReference type="InterPro" id="IPR016186">
    <property type="entry name" value="C-type_lectin-like/link_sf"/>
</dbReference>
<name>A0A8B6CRU7_MYTGA</name>
<keyword evidence="1" id="KW-0472">Membrane</keyword>
<comment type="caution">
    <text evidence="2">The sequence shown here is derived from an EMBL/GenBank/DDBJ whole genome shotgun (WGS) entry which is preliminary data.</text>
</comment>
<evidence type="ECO:0000313" key="3">
    <source>
        <dbReference type="Proteomes" id="UP000596742"/>
    </source>
</evidence>
<dbReference type="SUPFAM" id="SSF56436">
    <property type="entry name" value="C-type lectin-like"/>
    <property type="match status" value="2"/>
</dbReference>
<organism evidence="2 3">
    <name type="scientific">Mytilus galloprovincialis</name>
    <name type="common">Mediterranean mussel</name>
    <dbReference type="NCBI Taxonomy" id="29158"/>
    <lineage>
        <taxon>Eukaryota</taxon>
        <taxon>Metazoa</taxon>
        <taxon>Spiralia</taxon>
        <taxon>Lophotrochozoa</taxon>
        <taxon>Mollusca</taxon>
        <taxon>Bivalvia</taxon>
        <taxon>Autobranchia</taxon>
        <taxon>Pteriomorphia</taxon>
        <taxon>Mytilida</taxon>
        <taxon>Mytiloidea</taxon>
        <taxon>Mytilidae</taxon>
        <taxon>Mytilinae</taxon>
        <taxon>Mytilus</taxon>
    </lineage>
</organism>
<dbReference type="EMBL" id="UYJE01002120">
    <property type="protein sequence ID" value="VDI08000.1"/>
    <property type="molecule type" value="Genomic_DNA"/>
</dbReference>
<accession>A0A8B6CRU7</accession>
<dbReference type="CDD" id="cd00037">
    <property type="entry name" value="CLECT"/>
    <property type="match status" value="2"/>
</dbReference>
<evidence type="ECO:0008006" key="4">
    <source>
        <dbReference type="Google" id="ProtNLM"/>
    </source>
</evidence>
<evidence type="ECO:0000256" key="1">
    <source>
        <dbReference type="SAM" id="Phobius"/>
    </source>
</evidence>